<dbReference type="AlphaFoldDB" id="A0A380S8B1"/>
<name>A0A380S8B1_FIBSU</name>
<sequence length="105" mass="11986">MNAISEFQIYIGSLDSQLNTELVNENEFKEMVVRFFKHKEIAFSMYRAVGGFLHENGDFVSENSMCINIIGARDLDIVSLAKSLSMFMNQECSLVVKNIVKTEYC</sequence>
<organism evidence="1 2">
    <name type="scientific">Fibrobacter succinogenes</name>
    <name type="common">Bacteroides succinogenes</name>
    <dbReference type="NCBI Taxonomy" id="833"/>
    <lineage>
        <taxon>Bacteria</taxon>
        <taxon>Pseudomonadati</taxon>
        <taxon>Fibrobacterota</taxon>
        <taxon>Fibrobacteria</taxon>
        <taxon>Fibrobacterales</taxon>
        <taxon>Fibrobacteraceae</taxon>
        <taxon>Fibrobacter</taxon>
    </lineage>
</organism>
<evidence type="ECO:0000313" key="2">
    <source>
        <dbReference type="Proteomes" id="UP000255423"/>
    </source>
</evidence>
<dbReference type="RefSeq" id="WP_109573676.1">
    <property type="nucleotide sequence ID" value="NZ_UHJL01000006.1"/>
</dbReference>
<gene>
    <name evidence="1" type="ORF">SAMN05661053_2908</name>
</gene>
<accession>A0A380S8B1</accession>
<evidence type="ECO:0000313" key="1">
    <source>
        <dbReference type="EMBL" id="SUQ26102.1"/>
    </source>
</evidence>
<reference evidence="1 2" key="1">
    <citation type="submission" date="2017-08" db="EMBL/GenBank/DDBJ databases">
        <authorList>
            <person name="de Groot N.N."/>
        </authorList>
    </citation>
    <scope>NUCLEOTIDE SEQUENCE [LARGE SCALE GENOMIC DNA]</scope>
    <source>
        <strain evidence="1 2">HM2</strain>
    </source>
</reference>
<dbReference type="Proteomes" id="UP000255423">
    <property type="component" value="Unassembled WGS sequence"/>
</dbReference>
<protein>
    <submittedName>
        <fullName evidence="1">Uncharacterized protein</fullName>
    </submittedName>
</protein>
<proteinExistence type="predicted"/>
<dbReference type="EMBL" id="UHJL01000006">
    <property type="protein sequence ID" value="SUQ26102.1"/>
    <property type="molecule type" value="Genomic_DNA"/>
</dbReference>